<feature type="transmembrane region" description="Helical" evidence="11">
    <location>
        <begin position="385"/>
        <end position="407"/>
    </location>
</feature>
<dbReference type="PANTHER" id="PTHR12468">
    <property type="entry name" value="GPI MANNOSYLTRANSFERASE 2"/>
    <property type="match status" value="1"/>
</dbReference>
<keyword evidence="7 11" id="KW-0812">Transmembrane</keyword>
<evidence type="ECO:0000256" key="10">
    <source>
        <dbReference type="ARBA" id="ARBA00023136"/>
    </source>
</evidence>
<comment type="similarity">
    <text evidence="3 11">Belongs to the PIGV family.</text>
</comment>
<feature type="transmembrane region" description="Helical" evidence="11">
    <location>
        <begin position="191"/>
        <end position="216"/>
    </location>
</feature>
<comment type="subcellular location">
    <subcellularLocation>
        <location evidence="1 11">Endoplasmic reticulum membrane</location>
        <topology evidence="1 11">Multi-pass membrane protein</topology>
    </subcellularLocation>
</comment>
<evidence type="ECO:0000256" key="3">
    <source>
        <dbReference type="ARBA" id="ARBA00008698"/>
    </source>
</evidence>
<dbReference type="Pfam" id="PF04188">
    <property type="entry name" value="Mannosyl_trans2"/>
    <property type="match status" value="1"/>
</dbReference>
<evidence type="ECO:0000256" key="11">
    <source>
        <dbReference type="RuleBase" id="RU363112"/>
    </source>
</evidence>
<feature type="transmembrane region" description="Helical" evidence="11">
    <location>
        <begin position="413"/>
        <end position="434"/>
    </location>
</feature>
<reference evidence="12 13" key="1">
    <citation type="submission" date="2022-05" db="EMBL/GenBank/DDBJ databases">
        <authorList>
            <consortium name="Genoscope - CEA"/>
            <person name="William W."/>
        </authorList>
    </citation>
    <scope>NUCLEOTIDE SEQUENCE [LARGE SCALE GENOMIC DNA]</scope>
</reference>
<keyword evidence="9 11" id="KW-1133">Transmembrane helix</keyword>
<evidence type="ECO:0000313" key="12">
    <source>
        <dbReference type="EMBL" id="CAH3023772.1"/>
    </source>
</evidence>
<feature type="transmembrane region" description="Helical" evidence="11">
    <location>
        <begin position="116"/>
        <end position="137"/>
    </location>
</feature>
<keyword evidence="10 11" id="KW-0472">Membrane</keyword>
<dbReference type="Proteomes" id="UP001159427">
    <property type="component" value="Unassembled WGS sequence"/>
</dbReference>
<dbReference type="PANTHER" id="PTHR12468:SF2">
    <property type="entry name" value="GPI MANNOSYLTRANSFERASE 2"/>
    <property type="match status" value="1"/>
</dbReference>
<dbReference type="EC" id="2.4.1.-" evidence="11"/>
<comment type="function">
    <text evidence="11">Mannosyltransferase involved in glycosylphosphatidylinositol-anchor biosynthesis.</text>
</comment>
<evidence type="ECO:0000256" key="6">
    <source>
        <dbReference type="ARBA" id="ARBA00022679"/>
    </source>
</evidence>
<name>A0ABN8MA05_9CNID</name>
<evidence type="ECO:0000313" key="13">
    <source>
        <dbReference type="Proteomes" id="UP001159427"/>
    </source>
</evidence>
<comment type="caution">
    <text evidence="12">The sequence shown here is derived from an EMBL/GenBank/DDBJ whole genome shotgun (WGS) entry which is preliminary data.</text>
</comment>
<evidence type="ECO:0000256" key="8">
    <source>
        <dbReference type="ARBA" id="ARBA00022824"/>
    </source>
</evidence>
<proteinExistence type="inferred from homology"/>
<feature type="transmembrane region" description="Helical" evidence="11">
    <location>
        <begin position="251"/>
        <end position="272"/>
    </location>
</feature>
<evidence type="ECO:0000256" key="1">
    <source>
        <dbReference type="ARBA" id="ARBA00004477"/>
    </source>
</evidence>
<organism evidence="12 13">
    <name type="scientific">Porites evermanni</name>
    <dbReference type="NCBI Taxonomy" id="104178"/>
    <lineage>
        <taxon>Eukaryota</taxon>
        <taxon>Metazoa</taxon>
        <taxon>Cnidaria</taxon>
        <taxon>Anthozoa</taxon>
        <taxon>Hexacorallia</taxon>
        <taxon>Scleractinia</taxon>
        <taxon>Fungiina</taxon>
        <taxon>Poritidae</taxon>
        <taxon>Porites</taxon>
    </lineage>
</organism>
<feature type="transmembrane region" description="Helical" evidence="11">
    <location>
        <begin position="454"/>
        <end position="475"/>
    </location>
</feature>
<evidence type="ECO:0000256" key="7">
    <source>
        <dbReference type="ARBA" id="ARBA00022692"/>
    </source>
</evidence>
<keyword evidence="13" id="KW-1185">Reference proteome</keyword>
<evidence type="ECO:0000256" key="4">
    <source>
        <dbReference type="ARBA" id="ARBA00022502"/>
    </source>
</evidence>
<comment type="pathway">
    <text evidence="2 11">Glycolipid biosynthesis; glycosylphosphatidylinositol-anchor biosynthesis.</text>
</comment>
<evidence type="ECO:0000256" key="2">
    <source>
        <dbReference type="ARBA" id="ARBA00004687"/>
    </source>
</evidence>
<feature type="transmembrane region" description="Helical" evidence="11">
    <location>
        <begin position="149"/>
        <end position="171"/>
    </location>
</feature>
<dbReference type="InterPro" id="IPR007315">
    <property type="entry name" value="PIG-V/Gpi18"/>
</dbReference>
<protein>
    <recommendedName>
        <fullName evidence="11">GPI mannosyltransferase 2</fullName>
        <ecNumber evidence="11">2.4.1.-</ecNumber>
    </recommendedName>
</protein>
<sequence>MADETCLVVRAAISSRFLLLVFQFAANEFIDDYDTSSFTGFIEKTKLKTTWCDWIFQRVFGGFGKWDAEYFLQISEEGYEYEQYMAFFPLYPWILRISALMSHPILQYFVSQQRSAILACGWLLNTAFFSLAAKSLYQLSRTIFGRNDVALMSSLLFCFNPASVFMSSLYTESLFCCLQFTALYYLEQEKATIALLLFGLGCATRSNGIISCGFVVHKILKRFVSYELSSFKASSNKWTLKFPNVSSSFAVILKVIISISIVLMPFIFFQFYGYSLYCTPVVKARVTHHKSWCGRWPPFPYSYIQKVYWNVGFLRYFELKQIPNFFLATPMIILSSCAVLTYCCSHKNLEVVTTLGLLQRKCELNESMTRRSIHQTRYQKEDGEFYNSPSVFVFVVHLAFMTLFGFTSMHVQVITRLVFSASPLIYWYAAYVIISDSTEPPYRHCRSKWKSQLILGYFLLYFFIGTALHCNFYPWT</sequence>
<keyword evidence="5 11" id="KW-0328">Glycosyltransferase</keyword>
<keyword evidence="4 11" id="KW-0337">GPI-anchor biosynthesis</keyword>
<dbReference type="EMBL" id="CALNXI010000274">
    <property type="protein sequence ID" value="CAH3023772.1"/>
    <property type="molecule type" value="Genomic_DNA"/>
</dbReference>
<evidence type="ECO:0000256" key="5">
    <source>
        <dbReference type="ARBA" id="ARBA00022676"/>
    </source>
</evidence>
<evidence type="ECO:0000256" key="9">
    <source>
        <dbReference type="ARBA" id="ARBA00022989"/>
    </source>
</evidence>
<feature type="transmembrane region" description="Helical" evidence="11">
    <location>
        <begin position="325"/>
        <end position="344"/>
    </location>
</feature>
<keyword evidence="8 11" id="KW-0256">Endoplasmic reticulum</keyword>
<keyword evidence="6 11" id="KW-0808">Transferase</keyword>
<gene>
    <name evidence="12" type="ORF">PEVE_00020421</name>
</gene>
<accession>A0ABN8MA05</accession>